<reference evidence="2" key="1">
    <citation type="journal article" date="2019" name="bioRxiv">
        <title>The Genome of the Zebra Mussel, Dreissena polymorpha: A Resource for Invasive Species Research.</title>
        <authorList>
            <person name="McCartney M.A."/>
            <person name="Auch B."/>
            <person name="Kono T."/>
            <person name="Mallez S."/>
            <person name="Zhang Y."/>
            <person name="Obille A."/>
            <person name="Becker A."/>
            <person name="Abrahante J.E."/>
            <person name="Garbe J."/>
            <person name="Badalamenti J.P."/>
            <person name="Herman A."/>
            <person name="Mangelson H."/>
            <person name="Liachko I."/>
            <person name="Sullivan S."/>
            <person name="Sone E.D."/>
            <person name="Koren S."/>
            <person name="Silverstein K.A.T."/>
            <person name="Beckman K.B."/>
            <person name="Gohl D.M."/>
        </authorList>
    </citation>
    <scope>NUCLEOTIDE SEQUENCE</scope>
    <source>
        <strain evidence="2">Duluth1</strain>
        <tissue evidence="2">Whole animal</tissue>
    </source>
</reference>
<proteinExistence type="predicted"/>
<keyword evidence="3" id="KW-1185">Reference proteome</keyword>
<reference evidence="2" key="2">
    <citation type="submission" date="2020-11" db="EMBL/GenBank/DDBJ databases">
        <authorList>
            <person name="McCartney M.A."/>
            <person name="Auch B."/>
            <person name="Kono T."/>
            <person name="Mallez S."/>
            <person name="Becker A."/>
            <person name="Gohl D.M."/>
            <person name="Silverstein K.A.T."/>
            <person name="Koren S."/>
            <person name="Bechman K.B."/>
            <person name="Herman A."/>
            <person name="Abrahante J.E."/>
            <person name="Garbe J."/>
        </authorList>
    </citation>
    <scope>NUCLEOTIDE SEQUENCE</scope>
    <source>
        <strain evidence="2">Duluth1</strain>
        <tissue evidence="2">Whole animal</tissue>
    </source>
</reference>
<sequence>MAYEASVPQAQPARLRNPSMGMRPAYLKHSLRDCAIRAWATQRTSSTACAPAQSEHGLPSVPQAQPARLRNPSMGYPAYIKHSLRTCAIRAWATQRTSSTACATAQSEHGLPSVPQAQPAHLRNPSMGYPAYLKHSLRDCAIRAWATQRTSSTACATAQSEHGYEASVPQARPAHLRNPSMGMRPAYLKHSLRTCAIRAWATQRTSSTACATAQSEHGLRFPFVSKDTSFQLMTNVVFCLFNSGSLSLTDPLLKSIKFMHLLKHLKACLDMWTKYSNLELCCCFKQLNL</sequence>
<protein>
    <submittedName>
        <fullName evidence="2">Uncharacterized protein</fullName>
    </submittedName>
</protein>
<dbReference type="Proteomes" id="UP000828390">
    <property type="component" value="Unassembled WGS sequence"/>
</dbReference>
<evidence type="ECO:0000256" key="1">
    <source>
        <dbReference type="SAM" id="MobiDB-lite"/>
    </source>
</evidence>
<dbReference type="AlphaFoldDB" id="A0A9D4N6E5"/>
<evidence type="ECO:0000313" key="3">
    <source>
        <dbReference type="Proteomes" id="UP000828390"/>
    </source>
</evidence>
<feature type="region of interest" description="Disordered" evidence="1">
    <location>
        <begin position="47"/>
        <end position="69"/>
    </location>
</feature>
<comment type="caution">
    <text evidence="2">The sequence shown here is derived from an EMBL/GenBank/DDBJ whole genome shotgun (WGS) entry which is preliminary data.</text>
</comment>
<gene>
    <name evidence="2" type="ORF">DPMN_012741</name>
</gene>
<name>A0A9D4N6E5_DREPO</name>
<organism evidence="2 3">
    <name type="scientific">Dreissena polymorpha</name>
    <name type="common">Zebra mussel</name>
    <name type="synonym">Mytilus polymorpha</name>
    <dbReference type="NCBI Taxonomy" id="45954"/>
    <lineage>
        <taxon>Eukaryota</taxon>
        <taxon>Metazoa</taxon>
        <taxon>Spiralia</taxon>
        <taxon>Lophotrochozoa</taxon>
        <taxon>Mollusca</taxon>
        <taxon>Bivalvia</taxon>
        <taxon>Autobranchia</taxon>
        <taxon>Heteroconchia</taxon>
        <taxon>Euheterodonta</taxon>
        <taxon>Imparidentia</taxon>
        <taxon>Neoheterodontei</taxon>
        <taxon>Myida</taxon>
        <taxon>Dreissenoidea</taxon>
        <taxon>Dreissenidae</taxon>
        <taxon>Dreissena</taxon>
    </lineage>
</organism>
<accession>A0A9D4N6E5</accession>
<dbReference type="EMBL" id="JAIWYP010000001">
    <property type="protein sequence ID" value="KAH3888701.1"/>
    <property type="molecule type" value="Genomic_DNA"/>
</dbReference>
<evidence type="ECO:0000313" key="2">
    <source>
        <dbReference type="EMBL" id="KAH3888701.1"/>
    </source>
</evidence>